<comment type="caution">
    <text evidence="6">The sequence shown here is derived from an EMBL/GenBank/DDBJ whole genome shotgun (WGS) entry which is preliminary data.</text>
</comment>
<feature type="transmembrane region" description="Helical" evidence="4">
    <location>
        <begin position="34"/>
        <end position="52"/>
    </location>
</feature>
<dbReference type="PROSITE" id="PS00622">
    <property type="entry name" value="HTH_LUXR_1"/>
    <property type="match status" value="1"/>
</dbReference>
<dbReference type="Gene3D" id="1.10.10.10">
    <property type="entry name" value="Winged helix-like DNA-binding domain superfamily/Winged helix DNA-binding domain"/>
    <property type="match status" value="1"/>
</dbReference>
<keyword evidence="4" id="KW-1133">Transmembrane helix</keyword>
<protein>
    <submittedName>
        <fullName evidence="6">Response regulator transcription factor</fullName>
    </submittedName>
</protein>
<dbReference type="PANTHER" id="PTHR44688">
    <property type="entry name" value="DNA-BINDING TRANSCRIPTIONAL ACTIVATOR DEVR_DOSR"/>
    <property type="match status" value="1"/>
</dbReference>
<feature type="domain" description="HTH luxR-type" evidence="5">
    <location>
        <begin position="67"/>
        <end position="134"/>
    </location>
</feature>
<accession>A0ABX2MY24</accession>
<keyword evidence="4" id="KW-0812">Transmembrane</keyword>
<keyword evidence="4" id="KW-0472">Membrane</keyword>
<dbReference type="EMBL" id="JABWMH010000001">
    <property type="protein sequence ID" value="NVD26344.1"/>
    <property type="molecule type" value="Genomic_DNA"/>
</dbReference>
<evidence type="ECO:0000313" key="7">
    <source>
        <dbReference type="Proteomes" id="UP000652427"/>
    </source>
</evidence>
<keyword evidence="1" id="KW-0805">Transcription regulation</keyword>
<dbReference type="InterPro" id="IPR036388">
    <property type="entry name" value="WH-like_DNA-bd_sf"/>
</dbReference>
<dbReference type="Proteomes" id="UP000652427">
    <property type="component" value="Unassembled WGS sequence"/>
</dbReference>
<proteinExistence type="predicted"/>
<evidence type="ECO:0000256" key="2">
    <source>
        <dbReference type="ARBA" id="ARBA00023125"/>
    </source>
</evidence>
<dbReference type="PRINTS" id="PR00038">
    <property type="entry name" value="HTHLUXR"/>
</dbReference>
<evidence type="ECO:0000313" key="6">
    <source>
        <dbReference type="EMBL" id="NVD26344.1"/>
    </source>
</evidence>
<evidence type="ECO:0000256" key="3">
    <source>
        <dbReference type="ARBA" id="ARBA00023163"/>
    </source>
</evidence>
<reference evidence="6 7" key="1">
    <citation type="submission" date="2020-06" db="EMBL/GenBank/DDBJ databases">
        <authorList>
            <person name="Kim S.-J."/>
            <person name="Park S.-J."/>
        </authorList>
    </citation>
    <scope>NUCLEOTIDE SEQUENCE [LARGE SCALE GENOMIC DNA]</scope>
    <source>
        <strain evidence="6 7">SW-151</strain>
    </source>
</reference>
<dbReference type="CDD" id="cd06170">
    <property type="entry name" value="LuxR_C_like"/>
    <property type="match status" value="1"/>
</dbReference>
<keyword evidence="2" id="KW-0238">DNA-binding</keyword>
<dbReference type="Pfam" id="PF00196">
    <property type="entry name" value="GerE"/>
    <property type="match status" value="1"/>
</dbReference>
<dbReference type="SUPFAM" id="SSF46894">
    <property type="entry name" value="C-terminal effector domain of the bipartite response regulators"/>
    <property type="match status" value="1"/>
</dbReference>
<dbReference type="InterPro" id="IPR016032">
    <property type="entry name" value="Sig_transdc_resp-reg_C-effctor"/>
</dbReference>
<dbReference type="SMART" id="SM00421">
    <property type="entry name" value="HTH_LUXR"/>
    <property type="match status" value="1"/>
</dbReference>
<gene>
    <name evidence="6" type="ORF">HUO14_00335</name>
</gene>
<evidence type="ECO:0000259" key="5">
    <source>
        <dbReference type="PROSITE" id="PS50043"/>
    </source>
</evidence>
<keyword evidence="7" id="KW-1185">Reference proteome</keyword>
<dbReference type="InterPro" id="IPR000792">
    <property type="entry name" value="Tscrpt_reg_LuxR_C"/>
</dbReference>
<evidence type="ECO:0000256" key="1">
    <source>
        <dbReference type="ARBA" id="ARBA00023015"/>
    </source>
</evidence>
<dbReference type="PANTHER" id="PTHR44688:SF16">
    <property type="entry name" value="DNA-BINDING TRANSCRIPTIONAL ACTIVATOR DEVR_DOSR"/>
    <property type="match status" value="1"/>
</dbReference>
<name>A0ABX2MY24_9SPHN</name>
<organism evidence="6 7">
    <name type="scientific">Parasphingorhabdus flavimaris</name>
    <dbReference type="NCBI Taxonomy" id="266812"/>
    <lineage>
        <taxon>Bacteria</taxon>
        <taxon>Pseudomonadati</taxon>
        <taxon>Pseudomonadota</taxon>
        <taxon>Alphaproteobacteria</taxon>
        <taxon>Sphingomonadales</taxon>
        <taxon>Sphingomonadaceae</taxon>
        <taxon>Parasphingorhabdus</taxon>
    </lineage>
</organism>
<evidence type="ECO:0000256" key="4">
    <source>
        <dbReference type="SAM" id="Phobius"/>
    </source>
</evidence>
<keyword evidence="3" id="KW-0804">Transcription</keyword>
<sequence length="137" mass="15239">MIRIVIIYALLLACAAFALEWLQYQYFAKAYSVELYVVLIALGFASLGIWVGHRLTAKKPRGPFEQNSAALKSLGISGRELEVLEALADGQSNKEIGRTLDISPNTVKTHISRLYEKLQVSGRVRAIEEARSLHLIP</sequence>
<dbReference type="PROSITE" id="PS50043">
    <property type="entry name" value="HTH_LUXR_2"/>
    <property type="match status" value="1"/>
</dbReference>